<dbReference type="Pfam" id="PF04199">
    <property type="entry name" value="Cyclase"/>
    <property type="match status" value="1"/>
</dbReference>
<evidence type="ECO:0000313" key="2">
    <source>
        <dbReference type="Proteomes" id="UP000006637"/>
    </source>
</evidence>
<dbReference type="PhylomeDB" id="Q1AZ35"/>
<accession>Q1AZ35</accession>
<protein>
    <submittedName>
        <fullName evidence="1">Putative cyclase</fullName>
    </submittedName>
</protein>
<dbReference type="SUPFAM" id="SSF102198">
    <property type="entry name" value="Putative cyclase"/>
    <property type="match status" value="1"/>
</dbReference>
<dbReference type="STRING" id="266117.Rxyl_0367"/>
<dbReference type="Proteomes" id="UP000006637">
    <property type="component" value="Chromosome"/>
</dbReference>
<reference evidence="1 2" key="1">
    <citation type="submission" date="2006-06" db="EMBL/GenBank/DDBJ databases">
        <title>Complete sequence of Rubrobacter xylanophilus DSM 9941.</title>
        <authorList>
            <consortium name="US DOE Joint Genome Institute"/>
            <person name="Copeland A."/>
            <person name="Lucas S."/>
            <person name="Lapidus A."/>
            <person name="Barry K."/>
            <person name="Detter J.C."/>
            <person name="Glavina del Rio T."/>
            <person name="Hammon N."/>
            <person name="Israni S."/>
            <person name="Dalin E."/>
            <person name="Tice H."/>
            <person name="Pitluck S."/>
            <person name="Munk A.C."/>
            <person name="Brettin T."/>
            <person name="Bruce D."/>
            <person name="Han C."/>
            <person name="Tapia R."/>
            <person name="Gilna P."/>
            <person name="Schmutz J."/>
            <person name="Larimer F."/>
            <person name="Land M."/>
            <person name="Hauser L."/>
            <person name="Kyrpides N."/>
            <person name="Lykidis A."/>
            <person name="da Costa M.S."/>
            <person name="Rainey F.A."/>
            <person name="Empadinhas N."/>
            <person name="Jolivet E."/>
            <person name="Battista J.R."/>
            <person name="Richardson P."/>
        </authorList>
    </citation>
    <scope>NUCLEOTIDE SEQUENCE [LARGE SCALE GENOMIC DNA]</scope>
    <source>
        <strain evidence="2">DSM 9941 / NBRC 16129 / PRD-1</strain>
    </source>
</reference>
<dbReference type="EMBL" id="CP000386">
    <property type="protein sequence ID" value="ABG03343.1"/>
    <property type="molecule type" value="Genomic_DNA"/>
</dbReference>
<dbReference type="OrthoDB" id="7067800at2"/>
<dbReference type="KEGG" id="rxy:Rxyl_0367"/>
<dbReference type="InterPro" id="IPR007325">
    <property type="entry name" value="KFase/CYL"/>
</dbReference>
<proteinExistence type="predicted"/>
<dbReference type="AlphaFoldDB" id="Q1AZ35"/>
<evidence type="ECO:0000313" key="1">
    <source>
        <dbReference type="EMBL" id="ABG03343.1"/>
    </source>
</evidence>
<gene>
    <name evidence="1" type="ordered locus">Rxyl_0367</name>
</gene>
<dbReference type="eggNOG" id="COG1878">
    <property type="taxonomic scope" value="Bacteria"/>
</dbReference>
<dbReference type="GO" id="GO:0004061">
    <property type="term" value="F:arylformamidase activity"/>
    <property type="evidence" value="ECO:0007669"/>
    <property type="project" value="InterPro"/>
</dbReference>
<dbReference type="PANTHER" id="PTHR34861:SF10">
    <property type="entry name" value="CYCLASE"/>
    <property type="match status" value="1"/>
</dbReference>
<dbReference type="RefSeq" id="WP_011563361.1">
    <property type="nucleotide sequence ID" value="NC_008148.1"/>
</dbReference>
<dbReference type="InterPro" id="IPR037175">
    <property type="entry name" value="KFase_sf"/>
</dbReference>
<keyword evidence="2" id="KW-1185">Reference proteome</keyword>
<dbReference type="PANTHER" id="PTHR34861">
    <property type="match status" value="1"/>
</dbReference>
<dbReference type="Gene3D" id="3.50.30.50">
    <property type="entry name" value="Putative cyclase"/>
    <property type="match status" value="1"/>
</dbReference>
<dbReference type="GO" id="GO:0019441">
    <property type="term" value="P:L-tryptophan catabolic process to kynurenine"/>
    <property type="evidence" value="ECO:0007669"/>
    <property type="project" value="InterPro"/>
</dbReference>
<organism evidence="1 2">
    <name type="scientific">Rubrobacter xylanophilus (strain DSM 9941 / JCM 11954 / NBRC 16129 / PRD-1)</name>
    <dbReference type="NCBI Taxonomy" id="266117"/>
    <lineage>
        <taxon>Bacteria</taxon>
        <taxon>Bacillati</taxon>
        <taxon>Actinomycetota</taxon>
        <taxon>Rubrobacteria</taxon>
        <taxon>Rubrobacterales</taxon>
        <taxon>Rubrobacteraceae</taxon>
        <taxon>Rubrobacter</taxon>
    </lineage>
</organism>
<sequence length="269" mass="28432">MSRLLEVLEEGVEVFDLAQPLATETPHSPNHPPFRMSLMRRHGDMVREDGSSAANEMIVTGGHTGTHVDALAHVSYRGELHGGVSAEEAQRGGRFRRHGVDAMPPMVCRGVLLDVAALHGADALPGGYGITEEDLAAAARKAGVEVRAGDVALIRSGWGRYFGDAHAFLGHDTGVPGPTEEAARWLADRGVRATGAETIAYEQIKPGVGHALLPVHRLLLVERGVHIIEVMNLAGLAEAGVSEFLFVLAPLKIVGGTGSPVRPLAVVGR</sequence>
<name>Q1AZ35_RUBXD</name>
<dbReference type="HOGENOM" id="CLU_030671_0_0_11"/>